<evidence type="ECO:0000313" key="3">
    <source>
        <dbReference type="Proteomes" id="UP001153269"/>
    </source>
</evidence>
<gene>
    <name evidence="2" type="ORF">PLEPLA_LOCUS30690</name>
</gene>
<dbReference type="AlphaFoldDB" id="A0A9N7YWY4"/>
<feature type="region of interest" description="Disordered" evidence="1">
    <location>
        <begin position="59"/>
        <end position="161"/>
    </location>
</feature>
<evidence type="ECO:0000313" key="2">
    <source>
        <dbReference type="EMBL" id="CAB1442971.1"/>
    </source>
</evidence>
<sequence>FTVRKPCYAMVNRDSSGTRTKRKRPLELKPVINSTRTHTGLPVGEEAVLIFRCAARMSKKRKVDKRDFFQSQSEERLEEGEQERLEEIEEKRLEEGEQERLEEIEEKRLEEGEQERLEEKRLEEGEQERLEEKRLEEGEQERLEEKRLEEGEQGEQQTARRAINKKRFLSVRPTVRNGLGEAYFSLQTLQSHRATEETG</sequence>
<evidence type="ECO:0000256" key="1">
    <source>
        <dbReference type="SAM" id="MobiDB-lite"/>
    </source>
</evidence>
<keyword evidence="3" id="KW-1185">Reference proteome</keyword>
<accession>A0A9N7YWY4</accession>
<protein>
    <submittedName>
        <fullName evidence="2">Uncharacterized protein</fullName>
    </submittedName>
</protein>
<dbReference type="EMBL" id="CADEAL010002970">
    <property type="protein sequence ID" value="CAB1442971.1"/>
    <property type="molecule type" value="Genomic_DNA"/>
</dbReference>
<feature type="compositionally biased region" description="Basic and acidic residues" evidence="1">
    <location>
        <begin position="82"/>
        <end position="150"/>
    </location>
</feature>
<organism evidence="2 3">
    <name type="scientific">Pleuronectes platessa</name>
    <name type="common">European plaice</name>
    <dbReference type="NCBI Taxonomy" id="8262"/>
    <lineage>
        <taxon>Eukaryota</taxon>
        <taxon>Metazoa</taxon>
        <taxon>Chordata</taxon>
        <taxon>Craniata</taxon>
        <taxon>Vertebrata</taxon>
        <taxon>Euteleostomi</taxon>
        <taxon>Actinopterygii</taxon>
        <taxon>Neopterygii</taxon>
        <taxon>Teleostei</taxon>
        <taxon>Neoteleostei</taxon>
        <taxon>Acanthomorphata</taxon>
        <taxon>Carangaria</taxon>
        <taxon>Pleuronectiformes</taxon>
        <taxon>Pleuronectoidei</taxon>
        <taxon>Pleuronectidae</taxon>
        <taxon>Pleuronectes</taxon>
    </lineage>
</organism>
<name>A0A9N7YWY4_PLEPL</name>
<comment type="caution">
    <text evidence="2">The sequence shown here is derived from an EMBL/GenBank/DDBJ whole genome shotgun (WGS) entry which is preliminary data.</text>
</comment>
<feature type="non-terminal residue" evidence="2">
    <location>
        <position position="1"/>
    </location>
</feature>
<proteinExistence type="predicted"/>
<reference evidence="2" key="1">
    <citation type="submission" date="2020-03" db="EMBL/GenBank/DDBJ databases">
        <authorList>
            <person name="Weist P."/>
        </authorList>
    </citation>
    <scope>NUCLEOTIDE SEQUENCE</scope>
</reference>
<dbReference type="Proteomes" id="UP001153269">
    <property type="component" value="Unassembled WGS sequence"/>
</dbReference>